<dbReference type="InterPro" id="IPR008963">
    <property type="entry name" value="Purple_acid_Pase-like_N"/>
</dbReference>
<protein>
    <recommendedName>
        <fullName evidence="1">Purple acid phosphatase N-terminal domain-containing protein</fullName>
    </recommendedName>
</protein>
<dbReference type="Gene3D" id="2.60.40.380">
    <property type="entry name" value="Purple acid phosphatase-like, N-terminal"/>
    <property type="match status" value="1"/>
</dbReference>
<dbReference type="GO" id="GO:0046872">
    <property type="term" value="F:metal ion binding"/>
    <property type="evidence" value="ECO:0007669"/>
    <property type="project" value="InterPro"/>
</dbReference>
<dbReference type="InterPro" id="IPR015914">
    <property type="entry name" value="PAPs_N"/>
</dbReference>
<dbReference type="EMBL" id="BBRZ01000010">
    <property type="protein sequence ID" value="GAM55154.1"/>
    <property type="molecule type" value="Genomic_DNA"/>
</dbReference>
<evidence type="ECO:0000313" key="2">
    <source>
        <dbReference type="EMBL" id="GAM55154.1"/>
    </source>
</evidence>
<reference evidence="2 3" key="1">
    <citation type="submission" date="2015-01" db="EMBL/GenBank/DDBJ databases">
        <title>Vibrio sp. C1 JCM 19231 whole genome shotgun sequence.</title>
        <authorList>
            <person name="Sawabe T."/>
            <person name="Meirelles P."/>
            <person name="Feng G."/>
            <person name="Sayaka M."/>
            <person name="Hattori M."/>
            <person name="Ohkuma M."/>
        </authorList>
    </citation>
    <scope>NUCLEOTIDE SEQUENCE [LARGE SCALE GENOMIC DNA]</scope>
    <source>
        <strain evidence="3">JCM 19231</strain>
    </source>
</reference>
<proteinExistence type="predicted"/>
<dbReference type="Pfam" id="PF16656">
    <property type="entry name" value="Pur_ac_phosph_N"/>
    <property type="match status" value="1"/>
</dbReference>
<dbReference type="SUPFAM" id="SSF49363">
    <property type="entry name" value="Purple acid phosphatase, N-terminal domain"/>
    <property type="match status" value="1"/>
</dbReference>
<reference evidence="2 3" key="2">
    <citation type="submission" date="2015-01" db="EMBL/GenBank/DDBJ databases">
        <authorList>
            <consortium name="NBRP consortium"/>
            <person name="Sawabe T."/>
            <person name="Meirelles P."/>
            <person name="Feng G."/>
            <person name="Sayaka M."/>
            <person name="Hattori M."/>
            <person name="Ohkuma M."/>
        </authorList>
    </citation>
    <scope>NUCLEOTIDE SEQUENCE [LARGE SCALE GENOMIC DNA]</scope>
    <source>
        <strain evidence="3">JCM 19231</strain>
    </source>
</reference>
<dbReference type="GO" id="GO:0003993">
    <property type="term" value="F:acid phosphatase activity"/>
    <property type="evidence" value="ECO:0007669"/>
    <property type="project" value="InterPro"/>
</dbReference>
<gene>
    <name evidence="2" type="ORF">JCM19231_1970</name>
</gene>
<dbReference type="Proteomes" id="UP000031671">
    <property type="component" value="Unassembled WGS sequence"/>
</dbReference>
<sequence length="628" mass="69386">MTYTPDQLEYQLSSDEFGQIDPETGVFHANDVQGAEVEATVKYQDKQASVLIKIGVPPEVVDDFETGVDGYVASGSRYQEVNIEPENENVFEGSTSLKLSWVTDPAQPGTFGAYVVDEAQQELIGYPQALGVNVYIPEELAGKEWWVRGSLVDNAGTAIGIDYNNEGDSLPEKGWHFMQAQIPEGYAPPLRMDEPFRFLVLETASRIDSHVVLDNFTTIYSSDTDLTGPSVTVTPADEETVDSQEVSVRLQLFDDSEVDFERTELILDGEDVSGSLQTNNIDAVWFDANGLADGWHKVEYRAFDKNGNVSAGDTLFDVVTDEARIYVESEHELIYPSGTFDFPVKVTKGEALGTFVLELTYDATKSQINVQPEDVLPTDVVEETGYWKGTFTGMDESSETLARVELTVDDYVQNSAISLGVSGALDGEAYYHPLIKQDVGGKYMLITDHTIKGQEKWLLVTDAQGKPARGVDVETFLYNIETDEVSDVRQLGTTDHTGRVLFQEVDVGPSREVYFRAYDDEGASLMSTLMSLEEQLTNLPSQVFITPGRDVSEVNVTWFTASTVEDTVAFYGSDGLNQTAPVTSSEILPFFYGEEPGVVRVHHALLTDLQPGTQYQYRVGHQGKLSDL</sequence>
<comment type="caution">
    <text evidence="2">The sequence shown here is derived from an EMBL/GenBank/DDBJ whole genome shotgun (WGS) entry which is preliminary data.</text>
</comment>
<keyword evidence="3" id="KW-1185">Reference proteome</keyword>
<dbReference type="AlphaFoldDB" id="A0A0B8NWN3"/>
<accession>A0A0B8NWN3</accession>
<evidence type="ECO:0000313" key="3">
    <source>
        <dbReference type="Proteomes" id="UP000031671"/>
    </source>
</evidence>
<name>A0A0B8NWN3_9VIBR</name>
<feature type="domain" description="Purple acid phosphatase N-terminal" evidence="1">
    <location>
        <begin position="540"/>
        <end position="624"/>
    </location>
</feature>
<evidence type="ECO:0000259" key="1">
    <source>
        <dbReference type="Pfam" id="PF16656"/>
    </source>
</evidence>
<organism evidence="2 3">
    <name type="scientific">Vibrio ishigakensis</name>
    <dbReference type="NCBI Taxonomy" id="1481914"/>
    <lineage>
        <taxon>Bacteria</taxon>
        <taxon>Pseudomonadati</taxon>
        <taxon>Pseudomonadota</taxon>
        <taxon>Gammaproteobacteria</taxon>
        <taxon>Vibrionales</taxon>
        <taxon>Vibrionaceae</taxon>
        <taxon>Vibrio</taxon>
    </lineage>
</organism>